<reference evidence="3 4" key="1">
    <citation type="submission" date="2021-04" db="EMBL/GenBank/DDBJ databases">
        <authorList>
            <person name="Pira H."/>
            <person name="Risdian C."/>
            <person name="Wink J."/>
        </authorList>
    </citation>
    <scope>NUCLEOTIDE SEQUENCE [LARGE SCALE GENOMIC DNA]</scope>
    <source>
        <strain evidence="3 4">WHA3</strain>
    </source>
</reference>
<feature type="compositionally biased region" description="Basic and acidic residues" evidence="1">
    <location>
        <begin position="1"/>
        <end position="10"/>
    </location>
</feature>
<evidence type="ECO:0000259" key="2">
    <source>
        <dbReference type="Pfam" id="PF05532"/>
    </source>
</evidence>
<evidence type="ECO:0000313" key="3">
    <source>
        <dbReference type="EMBL" id="MBV7256590.1"/>
    </source>
</evidence>
<dbReference type="RefSeq" id="WP_218445256.1">
    <property type="nucleotide sequence ID" value="NZ_JAGSPA010000002.1"/>
</dbReference>
<protein>
    <submittedName>
        <fullName evidence="3">CsbD family protein</fullName>
    </submittedName>
</protein>
<organism evidence="3 4">
    <name type="scientific">Pacificimonas pallii</name>
    <dbReference type="NCBI Taxonomy" id="2827236"/>
    <lineage>
        <taxon>Bacteria</taxon>
        <taxon>Pseudomonadati</taxon>
        <taxon>Pseudomonadota</taxon>
        <taxon>Alphaproteobacteria</taxon>
        <taxon>Sphingomonadales</taxon>
        <taxon>Sphingosinicellaceae</taxon>
        <taxon>Pacificimonas</taxon>
    </lineage>
</organism>
<proteinExistence type="predicted"/>
<feature type="domain" description="CsbD-like" evidence="2">
    <location>
        <begin position="6"/>
        <end position="58"/>
    </location>
</feature>
<evidence type="ECO:0000256" key="1">
    <source>
        <dbReference type="SAM" id="MobiDB-lite"/>
    </source>
</evidence>
<feature type="region of interest" description="Disordered" evidence="1">
    <location>
        <begin position="1"/>
        <end position="51"/>
    </location>
</feature>
<dbReference type="InterPro" id="IPR008462">
    <property type="entry name" value="CsbD"/>
</dbReference>
<dbReference type="Proteomes" id="UP000722336">
    <property type="component" value="Unassembled WGS sequence"/>
</dbReference>
<keyword evidence="4" id="KW-1185">Reference proteome</keyword>
<comment type="caution">
    <text evidence="3">The sequence shown here is derived from an EMBL/GenBank/DDBJ whole genome shotgun (WGS) entry which is preliminary data.</text>
</comment>
<evidence type="ECO:0000313" key="4">
    <source>
        <dbReference type="Proteomes" id="UP000722336"/>
    </source>
</evidence>
<name>A0ABS6SEA2_9SPHN</name>
<accession>A0ABS6SEA2</accession>
<sequence length="63" mass="6666">MSEYSDKAEGKANQAAGNIKQGVGKLTGDKEMQREGQTQETKGDLQEGVGKVKGAVKDVIDDV</sequence>
<gene>
    <name evidence="3" type="ORF">KCG44_07300</name>
</gene>
<dbReference type="Pfam" id="PF05532">
    <property type="entry name" value="CsbD"/>
    <property type="match status" value="1"/>
</dbReference>
<dbReference type="EMBL" id="JAGSPA010000002">
    <property type="protein sequence ID" value="MBV7256590.1"/>
    <property type="molecule type" value="Genomic_DNA"/>
</dbReference>